<keyword evidence="3 5" id="KW-1133">Transmembrane helix</keyword>
<dbReference type="InterPro" id="IPR010658">
    <property type="entry name" value="Nodulin-like"/>
</dbReference>
<evidence type="ECO:0000256" key="4">
    <source>
        <dbReference type="ARBA" id="ARBA00023136"/>
    </source>
</evidence>
<feature type="domain" description="Major facilitator superfamily (MFS) profile" evidence="6">
    <location>
        <begin position="35"/>
        <end position="523"/>
    </location>
</feature>
<protein>
    <submittedName>
        <fullName evidence="7">Transporter major facilitator family</fullName>
    </submittedName>
</protein>
<dbReference type="PANTHER" id="PTHR21576:SF158">
    <property type="entry name" value="RIBOSOMAL RNA-PROCESSING PROTEIN 12-LIKE CONSERVED DOMAIN-CONTAINING PROTEIN"/>
    <property type="match status" value="1"/>
</dbReference>
<gene>
    <name evidence="7" type="ORF">CL6EHI_110390</name>
</gene>
<feature type="transmembrane region" description="Helical" evidence="5">
    <location>
        <begin position="425"/>
        <end position="445"/>
    </location>
</feature>
<sequence>MDKSKKNVQPLVIEKNSLRYKYYHILRLKHFKCWRVMTLIAGFMLMLVGGSIFSWSAYNIDLCEQMGYSFTQLNTLFSIGLLGVYFSLLSGFLFDNFGPRGTLIFSFIFGTIGYLLFALQVSFRFSSVTILSYLFLFIATQGCGALFQTAIQTSSHNFPRNIRATIIGIITCGFPLSGSIYSFIYTNIFKNLNGGVHDYLFFLCLTTCIGSFIGMVIMFIIPTDDPNNTSYSLTSSSYPNNVNNNEPFSLSTEVSNQSLIDSQNTNISFNETEYQQTSINSQKNVLPDNESQNIQETSIQDPELNNSVQEFPQKQVRKCNTLKVFLQLDFYIYIIAIALVSGPSLSFISNVSLILQSNGINKSRIELLTGITSLFHAIGIFLFCYGSDLLAKFHINKLMILSFLSFILLILFSLVVLLQSFVIEVITWIIPWFVGGILGVSLSLISERFGVNNFGFNLGITLTVVAVSNIFISIISGVFYDDYIKSGDSICTGEICFHYTFIISAGMVVCSFILFSFLVAKKFFTMKRQK</sequence>
<evidence type="ECO:0000256" key="2">
    <source>
        <dbReference type="ARBA" id="ARBA00022692"/>
    </source>
</evidence>
<evidence type="ECO:0000313" key="8">
    <source>
        <dbReference type="Proteomes" id="UP000078387"/>
    </source>
</evidence>
<feature type="transmembrane region" description="Helical" evidence="5">
    <location>
        <begin position="36"/>
        <end position="55"/>
    </location>
</feature>
<dbReference type="AlphaFoldDB" id="A0A5K1VDA9"/>
<feature type="transmembrane region" description="Helical" evidence="5">
    <location>
        <begin position="162"/>
        <end position="184"/>
    </location>
</feature>
<dbReference type="InterPro" id="IPR020846">
    <property type="entry name" value="MFS_dom"/>
</dbReference>
<comment type="caution">
    <text evidence="7">The sequence shown here is derived from an EMBL/GenBank/DDBJ whole genome shotgun (WGS) entry which is preliminary data.</text>
</comment>
<dbReference type="VEuPathDB" id="AmoebaDB:EHI7A_022200"/>
<dbReference type="PROSITE" id="PS50850">
    <property type="entry name" value="MFS"/>
    <property type="match status" value="1"/>
</dbReference>
<feature type="transmembrane region" description="Helical" evidence="5">
    <location>
        <begin position="75"/>
        <end position="94"/>
    </location>
</feature>
<comment type="subcellular location">
    <subcellularLocation>
        <location evidence="1">Membrane</location>
        <topology evidence="1">Multi-pass membrane protein</topology>
    </subcellularLocation>
</comment>
<dbReference type="Pfam" id="PF06813">
    <property type="entry name" value="Nodulin-like"/>
    <property type="match status" value="1"/>
</dbReference>
<evidence type="ECO:0000313" key="7">
    <source>
        <dbReference type="EMBL" id="GAT92166.1"/>
    </source>
</evidence>
<dbReference type="Gene3D" id="1.20.1250.20">
    <property type="entry name" value="MFS general substrate transporter like domains"/>
    <property type="match status" value="2"/>
</dbReference>
<feature type="transmembrane region" description="Helical" evidence="5">
    <location>
        <begin position="499"/>
        <end position="520"/>
    </location>
</feature>
<name>A0A5K1VDA9_ENTHI</name>
<dbReference type="EMBL" id="BDEQ01000001">
    <property type="protein sequence ID" value="GAT92166.1"/>
    <property type="molecule type" value="Genomic_DNA"/>
</dbReference>
<organism evidence="7 8">
    <name type="scientific">Entamoeba histolytica</name>
    <dbReference type="NCBI Taxonomy" id="5759"/>
    <lineage>
        <taxon>Eukaryota</taxon>
        <taxon>Amoebozoa</taxon>
        <taxon>Evosea</taxon>
        <taxon>Archamoebae</taxon>
        <taxon>Mastigamoebida</taxon>
        <taxon>Entamoebidae</taxon>
        <taxon>Entamoeba</taxon>
    </lineage>
</organism>
<accession>A0A5K1VDA9</accession>
<feature type="transmembrane region" description="Helical" evidence="5">
    <location>
        <begin position="398"/>
        <end position="419"/>
    </location>
</feature>
<keyword evidence="4 5" id="KW-0472">Membrane</keyword>
<evidence type="ECO:0000256" key="3">
    <source>
        <dbReference type="ARBA" id="ARBA00022989"/>
    </source>
</evidence>
<feature type="transmembrane region" description="Helical" evidence="5">
    <location>
        <begin position="330"/>
        <end position="355"/>
    </location>
</feature>
<feature type="transmembrane region" description="Helical" evidence="5">
    <location>
        <begin position="457"/>
        <end position="479"/>
    </location>
</feature>
<dbReference type="VEuPathDB" id="AmoebaDB:EHI_110390"/>
<dbReference type="GO" id="GO:0022857">
    <property type="term" value="F:transmembrane transporter activity"/>
    <property type="evidence" value="ECO:0007669"/>
    <property type="project" value="InterPro"/>
</dbReference>
<evidence type="ECO:0000256" key="5">
    <source>
        <dbReference type="SAM" id="Phobius"/>
    </source>
</evidence>
<dbReference type="PANTHER" id="PTHR21576">
    <property type="entry name" value="UNCHARACTERIZED NODULIN-LIKE PROTEIN"/>
    <property type="match status" value="1"/>
</dbReference>
<evidence type="ECO:0000259" key="6">
    <source>
        <dbReference type="PROSITE" id="PS50850"/>
    </source>
</evidence>
<feature type="transmembrane region" description="Helical" evidence="5">
    <location>
        <begin position="129"/>
        <end position="150"/>
    </location>
</feature>
<dbReference type="VEuPathDB" id="AmoebaDB:KM1_044150"/>
<dbReference type="SUPFAM" id="SSF103473">
    <property type="entry name" value="MFS general substrate transporter"/>
    <property type="match status" value="1"/>
</dbReference>
<feature type="transmembrane region" description="Helical" evidence="5">
    <location>
        <begin position="199"/>
        <end position="221"/>
    </location>
</feature>
<dbReference type="VEuPathDB" id="AmoebaDB:EHI8A_019440"/>
<dbReference type="OMA" id="PDGLGCY"/>
<dbReference type="VEuPathDB" id="AmoebaDB:EHI5A_021210"/>
<proteinExistence type="predicted"/>
<feature type="transmembrane region" description="Helical" evidence="5">
    <location>
        <begin position="367"/>
        <end position="386"/>
    </location>
</feature>
<feature type="transmembrane region" description="Helical" evidence="5">
    <location>
        <begin position="101"/>
        <end position="123"/>
    </location>
</feature>
<dbReference type="GO" id="GO:0016020">
    <property type="term" value="C:membrane"/>
    <property type="evidence" value="ECO:0007669"/>
    <property type="project" value="UniProtKB-SubCell"/>
</dbReference>
<dbReference type="InterPro" id="IPR036259">
    <property type="entry name" value="MFS_trans_sf"/>
</dbReference>
<dbReference type="Proteomes" id="UP000078387">
    <property type="component" value="Unassembled WGS sequence"/>
</dbReference>
<keyword evidence="2 5" id="KW-0812">Transmembrane</keyword>
<evidence type="ECO:0000256" key="1">
    <source>
        <dbReference type="ARBA" id="ARBA00004141"/>
    </source>
</evidence>
<reference evidence="7 8" key="1">
    <citation type="submission" date="2016-05" db="EMBL/GenBank/DDBJ databases">
        <title>First whole genome sequencing of Entamoeba histolytica HM1:IMSS-clone-6.</title>
        <authorList>
            <person name="Mukherjee Avik.K."/>
            <person name="Izumyama S."/>
            <person name="Nakada-Tsukui K."/>
            <person name="Nozaki T."/>
        </authorList>
    </citation>
    <scope>NUCLEOTIDE SEQUENCE [LARGE SCALE GENOMIC DNA]</scope>
    <source>
        <strain evidence="7 8">HM1:IMSS clone 6</strain>
    </source>
</reference>